<reference evidence="4" key="1">
    <citation type="submission" date="2016-05" db="EMBL/GenBank/DDBJ databases">
        <title>Comparative genomics of biotechnologically important yeasts.</title>
        <authorList>
            <consortium name="DOE Joint Genome Institute"/>
            <person name="Riley R."/>
            <person name="Haridas S."/>
            <person name="Wolfe K.H."/>
            <person name="Lopes M.R."/>
            <person name="Hittinger C.T."/>
            <person name="Goker M."/>
            <person name="Salamov A."/>
            <person name="Wisecaver J."/>
            <person name="Long T.M."/>
            <person name="Aerts A.L."/>
            <person name="Barry K."/>
            <person name="Choi C."/>
            <person name="Clum A."/>
            <person name="Coughlan A.Y."/>
            <person name="Deshpande S."/>
            <person name="Douglass A.P."/>
            <person name="Hanson S.J."/>
            <person name="Klenk H.-P."/>
            <person name="Labutti K."/>
            <person name="Lapidus A."/>
            <person name="Lindquist E."/>
            <person name="Lipzen A."/>
            <person name="Meier-Kolthoff J.P."/>
            <person name="Ohm R.A."/>
            <person name="Otillar R.P."/>
            <person name="Pangilinan J."/>
            <person name="Peng Y."/>
            <person name="Rokas A."/>
            <person name="Rosa C.A."/>
            <person name="Scheuner C."/>
            <person name="Sibirny A.A."/>
            <person name="Slot J.C."/>
            <person name="Stielow J.B."/>
            <person name="Sun H."/>
            <person name="Kurtzman C.P."/>
            <person name="Blackwell M."/>
            <person name="Grigoriev I.V."/>
            <person name="Jeffries T.W."/>
        </authorList>
    </citation>
    <scope>NUCLEOTIDE SEQUENCE [LARGE SCALE GENOMIC DNA]</scope>
    <source>
        <strain evidence="4">DSM 1968</strain>
    </source>
</reference>
<keyword evidence="2" id="KW-0812">Transmembrane</keyword>
<dbReference type="AlphaFoldDB" id="A0A1D2VNA5"/>
<keyword evidence="2" id="KW-0472">Membrane</keyword>
<keyword evidence="4" id="KW-1185">Reference proteome</keyword>
<organism evidence="3 4">
    <name type="scientific">Ascoidea rubescens DSM 1968</name>
    <dbReference type="NCBI Taxonomy" id="1344418"/>
    <lineage>
        <taxon>Eukaryota</taxon>
        <taxon>Fungi</taxon>
        <taxon>Dikarya</taxon>
        <taxon>Ascomycota</taxon>
        <taxon>Saccharomycotina</taxon>
        <taxon>Saccharomycetes</taxon>
        <taxon>Ascoideaceae</taxon>
        <taxon>Ascoidea</taxon>
    </lineage>
</organism>
<evidence type="ECO:0000313" key="4">
    <source>
        <dbReference type="Proteomes" id="UP000095038"/>
    </source>
</evidence>
<gene>
    <name evidence="3" type="ORF">ASCRUDRAFT_74488</name>
</gene>
<accession>A0A1D2VNA5</accession>
<dbReference type="GeneID" id="30966342"/>
<protein>
    <submittedName>
        <fullName evidence="3">Uncharacterized protein</fullName>
    </submittedName>
</protein>
<feature type="compositionally biased region" description="Basic and acidic residues" evidence="1">
    <location>
        <begin position="1"/>
        <end position="15"/>
    </location>
</feature>
<feature type="region of interest" description="Disordered" evidence="1">
    <location>
        <begin position="1"/>
        <end position="38"/>
    </location>
</feature>
<proteinExistence type="predicted"/>
<feature type="transmembrane region" description="Helical" evidence="2">
    <location>
        <begin position="111"/>
        <end position="132"/>
    </location>
</feature>
<dbReference type="InParanoid" id="A0A1D2VNA5"/>
<name>A0A1D2VNA5_9ASCO</name>
<evidence type="ECO:0000256" key="2">
    <source>
        <dbReference type="SAM" id="Phobius"/>
    </source>
</evidence>
<evidence type="ECO:0000256" key="1">
    <source>
        <dbReference type="SAM" id="MobiDB-lite"/>
    </source>
</evidence>
<dbReference type="RefSeq" id="XP_020049399.1">
    <property type="nucleotide sequence ID" value="XM_020192706.1"/>
</dbReference>
<feature type="transmembrane region" description="Helical" evidence="2">
    <location>
        <begin position="152"/>
        <end position="169"/>
    </location>
</feature>
<sequence length="198" mass="22062">MIVFKSERASEKSETLTDITIERNGPSDSVARGDSSGPVQWEQAIPSLSIKKPQPVLIFWRFCAVCPVGGARNVFSLCSELENMEFPTICTLPNNPLIGTQSPASSTALSVWFWVLRALLSTLLQLHTFFVLLQRYAPYSAACVFFSSRPTALLSLFVCIAAIALQYIYGVRNCLCLDLELCKRRLANHSMAFWLCKT</sequence>
<evidence type="ECO:0000313" key="3">
    <source>
        <dbReference type="EMBL" id="ODV63092.1"/>
    </source>
</evidence>
<keyword evidence="2" id="KW-1133">Transmembrane helix</keyword>
<dbReference type="Proteomes" id="UP000095038">
    <property type="component" value="Unassembled WGS sequence"/>
</dbReference>
<dbReference type="EMBL" id="KV454476">
    <property type="protein sequence ID" value="ODV63092.1"/>
    <property type="molecule type" value="Genomic_DNA"/>
</dbReference>